<gene>
    <name evidence="3" type="ORF">FSCOSCO3_A035798</name>
</gene>
<dbReference type="Proteomes" id="UP001314229">
    <property type="component" value="Unassembled WGS sequence"/>
</dbReference>
<evidence type="ECO:0000313" key="3">
    <source>
        <dbReference type="EMBL" id="CAK6974260.1"/>
    </source>
</evidence>
<evidence type="ECO:0000256" key="2">
    <source>
        <dbReference type="SAM" id="MobiDB-lite"/>
    </source>
</evidence>
<keyword evidence="1" id="KW-0175">Coiled coil</keyword>
<evidence type="ECO:0000313" key="4">
    <source>
        <dbReference type="Proteomes" id="UP001314229"/>
    </source>
</evidence>
<feature type="region of interest" description="Disordered" evidence="2">
    <location>
        <begin position="79"/>
        <end position="145"/>
    </location>
</feature>
<organism evidence="3 4">
    <name type="scientific">Scomber scombrus</name>
    <name type="common">Atlantic mackerel</name>
    <name type="synonym">Scomber vernalis</name>
    <dbReference type="NCBI Taxonomy" id="13677"/>
    <lineage>
        <taxon>Eukaryota</taxon>
        <taxon>Metazoa</taxon>
        <taxon>Chordata</taxon>
        <taxon>Craniata</taxon>
        <taxon>Vertebrata</taxon>
        <taxon>Euteleostomi</taxon>
        <taxon>Actinopterygii</taxon>
        <taxon>Neopterygii</taxon>
        <taxon>Teleostei</taxon>
        <taxon>Neoteleostei</taxon>
        <taxon>Acanthomorphata</taxon>
        <taxon>Pelagiaria</taxon>
        <taxon>Scombriformes</taxon>
        <taxon>Scombridae</taxon>
        <taxon>Scomber</taxon>
    </lineage>
</organism>
<sequence>MSLRLNRSALGTYSWARLQMSTFFIGTDKEVLIKQVEELKTQLQSAKKHISSQEQTVTQLSIRRTELETLDGSYREKHKNDIFQQQLEKERKTHAEGVSEYQEQTQRLKAEEDTLHQQLEQEIKLLQQDTSERERDAGNTGGQGL</sequence>
<accession>A0AAV1PSX2</accession>
<feature type="compositionally biased region" description="Basic and acidic residues" evidence="2">
    <location>
        <begin position="79"/>
        <end position="97"/>
    </location>
</feature>
<feature type="compositionally biased region" description="Basic and acidic residues" evidence="2">
    <location>
        <begin position="106"/>
        <end position="123"/>
    </location>
</feature>
<proteinExistence type="predicted"/>
<name>A0AAV1PSX2_SCOSC</name>
<dbReference type="AlphaFoldDB" id="A0AAV1PSX2"/>
<protein>
    <submittedName>
        <fullName evidence="3">Interaptin-like</fullName>
    </submittedName>
</protein>
<dbReference type="EMBL" id="CAWUFR010000252">
    <property type="protein sequence ID" value="CAK6974260.1"/>
    <property type="molecule type" value="Genomic_DNA"/>
</dbReference>
<keyword evidence="4" id="KW-1185">Reference proteome</keyword>
<evidence type="ECO:0000256" key="1">
    <source>
        <dbReference type="SAM" id="Coils"/>
    </source>
</evidence>
<feature type="coiled-coil region" evidence="1">
    <location>
        <begin position="29"/>
        <end position="56"/>
    </location>
</feature>
<reference evidence="3 4" key="1">
    <citation type="submission" date="2024-01" db="EMBL/GenBank/DDBJ databases">
        <authorList>
            <person name="Alioto T."/>
            <person name="Alioto T."/>
            <person name="Gomez Garrido J."/>
        </authorList>
    </citation>
    <scope>NUCLEOTIDE SEQUENCE [LARGE SCALE GENOMIC DNA]</scope>
</reference>
<comment type="caution">
    <text evidence="3">The sequence shown here is derived from an EMBL/GenBank/DDBJ whole genome shotgun (WGS) entry which is preliminary data.</text>
</comment>